<comment type="similarity">
    <text evidence="3 10">Belongs to the ALG6/ALG8 glucosyltransferase family.</text>
</comment>
<feature type="transmembrane region" description="Helical" evidence="10">
    <location>
        <begin position="277"/>
        <end position="301"/>
    </location>
</feature>
<dbReference type="InterPro" id="IPR004856">
    <property type="entry name" value="Glyco_trans_ALG6/ALG8"/>
</dbReference>
<keyword evidence="13" id="KW-1185">Reference proteome</keyword>
<evidence type="ECO:0000256" key="3">
    <source>
        <dbReference type="ARBA" id="ARBA00008715"/>
    </source>
</evidence>
<dbReference type="KEGG" id="ffu:CLAFUR5_00128"/>
<dbReference type="GO" id="GO:0042281">
    <property type="term" value="F:dolichyl pyrophosphate Man9GlcNAc2 alpha-1,3-glucosyltransferase activity"/>
    <property type="evidence" value="ECO:0007669"/>
    <property type="project" value="TreeGrafter"/>
</dbReference>
<feature type="transmembrane region" description="Helical" evidence="10">
    <location>
        <begin position="455"/>
        <end position="474"/>
    </location>
</feature>
<evidence type="ECO:0000256" key="7">
    <source>
        <dbReference type="ARBA" id="ARBA00022824"/>
    </source>
</evidence>
<feature type="transmembrane region" description="Helical" evidence="10">
    <location>
        <begin position="214"/>
        <end position="232"/>
    </location>
</feature>
<protein>
    <recommendedName>
        <fullName evidence="10">Alpha-1,3-glucosyltransferase</fullName>
        <ecNumber evidence="10">2.4.1.-</ecNumber>
    </recommendedName>
</protein>
<dbReference type="Proteomes" id="UP000756132">
    <property type="component" value="Chromosome 1"/>
</dbReference>
<evidence type="ECO:0000256" key="4">
    <source>
        <dbReference type="ARBA" id="ARBA00022676"/>
    </source>
</evidence>
<evidence type="ECO:0000256" key="2">
    <source>
        <dbReference type="ARBA" id="ARBA00004922"/>
    </source>
</evidence>
<gene>
    <name evidence="12" type="ORF">CLAFUR5_00128</name>
</gene>
<feature type="transmembrane region" description="Helical" evidence="10">
    <location>
        <begin position="54"/>
        <end position="76"/>
    </location>
</feature>
<evidence type="ECO:0000256" key="6">
    <source>
        <dbReference type="ARBA" id="ARBA00022692"/>
    </source>
</evidence>
<reference evidence="12" key="2">
    <citation type="journal article" date="2022" name="Microb. Genom.">
        <title>A chromosome-scale genome assembly of the tomato pathogen Cladosporium fulvum reveals a compartmentalized genome architecture and the presence of a dispensable chromosome.</title>
        <authorList>
            <person name="Zaccaron A.Z."/>
            <person name="Chen L.H."/>
            <person name="Samaras A."/>
            <person name="Stergiopoulos I."/>
        </authorList>
    </citation>
    <scope>NUCLEOTIDE SEQUENCE</scope>
    <source>
        <strain evidence="12">Race5_Kim</strain>
    </source>
</reference>
<dbReference type="GO" id="GO:0005789">
    <property type="term" value="C:endoplasmic reticulum membrane"/>
    <property type="evidence" value="ECO:0007669"/>
    <property type="project" value="UniProtKB-SubCell"/>
</dbReference>
<evidence type="ECO:0000313" key="13">
    <source>
        <dbReference type="Proteomes" id="UP000756132"/>
    </source>
</evidence>
<dbReference type="PANTHER" id="PTHR12413:SF1">
    <property type="entry name" value="DOLICHYL PYROPHOSPHATE MAN9GLCNAC2 ALPHA-1,3-GLUCOSYLTRANSFERASE"/>
    <property type="match status" value="1"/>
</dbReference>
<organism evidence="12 13">
    <name type="scientific">Passalora fulva</name>
    <name type="common">Tomato leaf mold</name>
    <name type="synonym">Cladosporium fulvum</name>
    <dbReference type="NCBI Taxonomy" id="5499"/>
    <lineage>
        <taxon>Eukaryota</taxon>
        <taxon>Fungi</taxon>
        <taxon>Dikarya</taxon>
        <taxon>Ascomycota</taxon>
        <taxon>Pezizomycotina</taxon>
        <taxon>Dothideomycetes</taxon>
        <taxon>Dothideomycetidae</taxon>
        <taxon>Mycosphaerellales</taxon>
        <taxon>Mycosphaerellaceae</taxon>
        <taxon>Fulvia</taxon>
    </lineage>
</organism>
<keyword evidence="6 10" id="KW-0812">Transmembrane</keyword>
<keyword evidence="4 10" id="KW-0328">Glycosyltransferase</keyword>
<feature type="compositionally biased region" description="Basic residues" evidence="11">
    <location>
        <begin position="1"/>
        <end position="12"/>
    </location>
</feature>
<proteinExistence type="inferred from homology"/>
<comment type="subcellular location">
    <subcellularLocation>
        <location evidence="1 10">Endoplasmic reticulum membrane</location>
        <topology evidence="1 10">Multi-pass membrane protein</topology>
    </subcellularLocation>
</comment>
<keyword evidence="8 10" id="KW-1133">Transmembrane helix</keyword>
<dbReference type="OrthoDB" id="5589195at2759"/>
<comment type="pathway">
    <text evidence="2 10">Protein modification; protein glycosylation.</text>
</comment>
<reference evidence="12" key="1">
    <citation type="submission" date="2021-12" db="EMBL/GenBank/DDBJ databases">
        <authorList>
            <person name="Zaccaron A."/>
            <person name="Stergiopoulos I."/>
        </authorList>
    </citation>
    <scope>NUCLEOTIDE SEQUENCE</scope>
    <source>
        <strain evidence="12">Race5_Kim</strain>
    </source>
</reference>
<dbReference type="PANTHER" id="PTHR12413">
    <property type="entry name" value="DOLICHYL GLYCOSYLTRANSFERASE"/>
    <property type="match status" value="1"/>
</dbReference>
<evidence type="ECO:0000256" key="11">
    <source>
        <dbReference type="SAM" id="MobiDB-lite"/>
    </source>
</evidence>
<dbReference type="EMBL" id="CP090163">
    <property type="protein sequence ID" value="UJO11041.1"/>
    <property type="molecule type" value="Genomic_DNA"/>
</dbReference>
<feature type="region of interest" description="Disordered" evidence="11">
    <location>
        <begin position="1"/>
        <end position="29"/>
    </location>
</feature>
<feature type="transmembrane region" description="Helical" evidence="10">
    <location>
        <begin position="410"/>
        <end position="429"/>
    </location>
</feature>
<dbReference type="GeneID" id="71980006"/>
<feature type="transmembrane region" description="Helical" evidence="10">
    <location>
        <begin position="481"/>
        <end position="499"/>
    </location>
</feature>
<sequence>MANSHRPRKRRRNEISSSSSNGTIAVDPATKRDTPAFPLVAFLWPAKGNTVSQWVVLPCVLLVIGLFRWCTAIWPYSGMGVPPLFGDFEAQRHWLEITIILPVTHWYFHDTTWWGLDYPPLTAYHSWILGQVGSFINKDWFALYQSRGLETPDLKVFMRATVYVSEHLVYVPAVIICVRNLAKLHTINSWESTIALTAILMQPATILIDHGHFQYNTVMLGLIVAAISSMIAGRNLWACIFFVGALGFKQMALFYALIVAAYLAGSCVSPKLNVLRFAGIAIVTLLSFALLFLPIMAGTFYDTYRNIQLPSDVSLPPLLQNSPIQLSEKAWYYPYLVQLTQVIHRVLPFDRGLWEDKVANYWCALHTSGLWKLDRSKAGQARLQSTALQWTVLSQVIPCAVIFFKPKKNLIPVAFAAASWGFFLFSYQVHEKNVLLPLLPMTLLLATKDGMKPRIRAWVGYANLLATWTLFPLLHKDELRIPYAVLTPLWAFLLGLPPFSISAYTTSAEDGGLDILSKLIHLGTYAAALLWHVGELFILPPTNKPDLWVVGNVALGASGFFITYLWCLWQLLSDHDFLVMVGLANRETRPKVSRISKKGD</sequence>
<keyword evidence="7 10" id="KW-0256">Endoplasmic reticulum</keyword>
<feature type="transmembrane region" description="Helical" evidence="10">
    <location>
        <begin position="519"/>
        <end position="540"/>
    </location>
</feature>
<feature type="transmembrane region" description="Helical" evidence="10">
    <location>
        <begin position="239"/>
        <end position="265"/>
    </location>
</feature>
<evidence type="ECO:0000256" key="5">
    <source>
        <dbReference type="ARBA" id="ARBA00022679"/>
    </source>
</evidence>
<evidence type="ECO:0000256" key="1">
    <source>
        <dbReference type="ARBA" id="ARBA00004477"/>
    </source>
</evidence>
<keyword evidence="9 10" id="KW-0472">Membrane</keyword>
<evidence type="ECO:0000313" key="12">
    <source>
        <dbReference type="EMBL" id="UJO11041.1"/>
    </source>
</evidence>
<evidence type="ECO:0000256" key="8">
    <source>
        <dbReference type="ARBA" id="ARBA00022989"/>
    </source>
</evidence>
<dbReference type="OMA" id="FQVPPMH"/>
<evidence type="ECO:0000256" key="10">
    <source>
        <dbReference type="RuleBase" id="RU363110"/>
    </source>
</evidence>
<dbReference type="EC" id="2.4.1.-" evidence="10"/>
<feature type="transmembrane region" description="Helical" evidence="10">
    <location>
        <begin position="547"/>
        <end position="572"/>
    </location>
</feature>
<accession>A0A9Q8P2T7</accession>
<name>A0A9Q8P2T7_PASFU</name>
<keyword evidence="5 10" id="KW-0808">Transferase</keyword>
<dbReference type="Pfam" id="PF03155">
    <property type="entry name" value="Alg6_Alg8"/>
    <property type="match status" value="2"/>
</dbReference>
<evidence type="ECO:0000256" key="9">
    <source>
        <dbReference type="ARBA" id="ARBA00023136"/>
    </source>
</evidence>
<dbReference type="RefSeq" id="XP_047755407.1">
    <property type="nucleotide sequence ID" value="XM_047899276.1"/>
</dbReference>
<dbReference type="AlphaFoldDB" id="A0A9Q8P2T7"/>